<dbReference type="PANTHER" id="PTHR47618">
    <property type="entry name" value="BIFUNCTIONAL OLIGORIBONUCLEASE AND PAP PHOSPHATASE NRNA"/>
    <property type="match status" value="1"/>
</dbReference>
<feature type="domain" description="DDH" evidence="1">
    <location>
        <begin position="21"/>
        <end position="146"/>
    </location>
</feature>
<dbReference type="RefSeq" id="WP_189573670.1">
    <property type="nucleotide sequence ID" value="NZ_BMXI01000020.1"/>
</dbReference>
<dbReference type="AlphaFoldDB" id="A0A918WPT4"/>
<dbReference type="GO" id="GO:0003676">
    <property type="term" value="F:nucleic acid binding"/>
    <property type="evidence" value="ECO:0007669"/>
    <property type="project" value="InterPro"/>
</dbReference>
<evidence type="ECO:0000259" key="1">
    <source>
        <dbReference type="Pfam" id="PF01368"/>
    </source>
</evidence>
<proteinExistence type="predicted"/>
<comment type="caution">
    <text evidence="3">The sequence shown here is derived from an EMBL/GenBank/DDBJ whole genome shotgun (WGS) entry which is preliminary data.</text>
</comment>
<evidence type="ECO:0000313" key="4">
    <source>
        <dbReference type="Proteomes" id="UP000644507"/>
    </source>
</evidence>
<keyword evidence="4" id="KW-1185">Reference proteome</keyword>
<dbReference type="InterPro" id="IPR003156">
    <property type="entry name" value="DHHA1_dom"/>
</dbReference>
<dbReference type="Pfam" id="PF01368">
    <property type="entry name" value="DHH"/>
    <property type="match status" value="1"/>
</dbReference>
<name>A0A918WPT4_9BACT</name>
<feature type="domain" description="DHHA1" evidence="2">
    <location>
        <begin position="240"/>
        <end position="327"/>
    </location>
</feature>
<dbReference type="Proteomes" id="UP000644507">
    <property type="component" value="Unassembled WGS sequence"/>
</dbReference>
<dbReference type="InterPro" id="IPR001667">
    <property type="entry name" value="DDH_dom"/>
</dbReference>
<sequence>MSQATSKDALVSLFEGHQTFAISSHLRPDGDAIGSMLGLGLILEGLGKTVRYLHQDGVPENLAFLEKESVNPIGRAGELDDCEAEVFVALDTANRERLGEDVLALIPKDAVQVTIDHHITNECYGDHVWVDAESPATAQMVWELAKSAGWELPASARVALYVGASTDTGSFQYANTTARTHEMVADLLKAGLDVAEVNRMTYQNFPCRRVELLRLLLETLERSEDGRLAWWSLTMAMKQEVGYRPGDSEGLVDVMRGIDEVVACVFFEEISDGTIRVSTRSKTTEVNVSELCGLFGGGGHILAAGARLDGPIEEAREKVVTALKEAASR</sequence>
<dbReference type="Pfam" id="PF02272">
    <property type="entry name" value="DHHA1"/>
    <property type="match status" value="1"/>
</dbReference>
<protein>
    <submittedName>
        <fullName evidence="3">DHH family phosphoesterase</fullName>
    </submittedName>
</protein>
<dbReference type="InterPro" id="IPR038763">
    <property type="entry name" value="DHH_sf"/>
</dbReference>
<accession>A0A918WPT4</accession>
<reference evidence="3" key="1">
    <citation type="journal article" date="2014" name="Int. J. Syst. Evol. Microbiol.">
        <title>Complete genome sequence of Corynebacterium casei LMG S-19264T (=DSM 44701T), isolated from a smear-ripened cheese.</title>
        <authorList>
            <consortium name="US DOE Joint Genome Institute (JGI-PGF)"/>
            <person name="Walter F."/>
            <person name="Albersmeier A."/>
            <person name="Kalinowski J."/>
            <person name="Ruckert C."/>
        </authorList>
    </citation>
    <scope>NUCLEOTIDE SEQUENCE</scope>
    <source>
        <strain evidence="3">KCTC 12988</strain>
    </source>
</reference>
<organism evidence="3 4">
    <name type="scientific">Roseibacillus persicicus</name>
    <dbReference type="NCBI Taxonomy" id="454148"/>
    <lineage>
        <taxon>Bacteria</taxon>
        <taxon>Pseudomonadati</taxon>
        <taxon>Verrucomicrobiota</taxon>
        <taxon>Verrucomicrobiia</taxon>
        <taxon>Verrucomicrobiales</taxon>
        <taxon>Verrucomicrobiaceae</taxon>
        <taxon>Roseibacillus</taxon>
    </lineage>
</organism>
<dbReference type="EMBL" id="BMXI01000020">
    <property type="protein sequence ID" value="GHC65910.1"/>
    <property type="molecule type" value="Genomic_DNA"/>
</dbReference>
<dbReference type="InterPro" id="IPR051319">
    <property type="entry name" value="Oligoribo/pAp-PDE_c-di-AMP_PDE"/>
</dbReference>
<evidence type="ECO:0000313" key="3">
    <source>
        <dbReference type="EMBL" id="GHC65910.1"/>
    </source>
</evidence>
<dbReference type="SUPFAM" id="SSF64182">
    <property type="entry name" value="DHH phosphoesterases"/>
    <property type="match status" value="1"/>
</dbReference>
<reference evidence="3" key="2">
    <citation type="submission" date="2020-09" db="EMBL/GenBank/DDBJ databases">
        <authorList>
            <person name="Sun Q."/>
            <person name="Kim S."/>
        </authorList>
    </citation>
    <scope>NUCLEOTIDE SEQUENCE</scope>
    <source>
        <strain evidence="3">KCTC 12988</strain>
    </source>
</reference>
<dbReference type="PANTHER" id="PTHR47618:SF1">
    <property type="entry name" value="BIFUNCTIONAL OLIGORIBONUCLEASE AND PAP PHOSPHATASE NRNA"/>
    <property type="match status" value="1"/>
</dbReference>
<gene>
    <name evidence="3" type="ORF">GCM10007100_37110</name>
</gene>
<dbReference type="Gene3D" id="3.10.310.30">
    <property type="match status" value="1"/>
</dbReference>
<evidence type="ECO:0000259" key="2">
    <source>
        <dbReference type="Pfam" id="PF02272"/>
    </source>
</evidence>
<dbReference type="Gene3D" id="3.90.1640.10">
    <property type="entry name" value="inorganic pyrophosphatase (n-terminal core)"/>
    <property type="match status" value="1"/>
</dbReference>